<name>A0ABQ6ZLE8_9GAMM</name>
<keyword evidence="2" id="KW-1185">Reference proteome</keyword>
<sequence length="251" mass="27287">MSIASSCAWGQSGAAAEESADAWRFRLTPYVWGSSTDGTFAHERLPVTLHTSKSFSDSLEELDAGAMGAFEARKGRHGLLLDGQFAKLSTTVYAPVAGTALPVRLKTRTTSGLVAWRYGLVERERTHLDLVAGVRVWSARVRMAYAVPVPTPPPVPQQYAGEQSHRWVDAQVGVKGRHGFANGMFVGGWVLAGAGESDLSTDVMLLAGYDINERFSLIAGYRRLTTDFETSGGFRFDTTMQGPGLGMEYRF</sequence>
<evidence type="ECO:0000313" key="2">
    <source>
        <dbReference type="Proteomes" id="UP000781710"/>
    </source>
</evidence>
<gene>
    <name evidence="1" type="ORF">CSC78_02950</name>
</gene>
<evidence type="ECO:0008006" key="3">
    <source>
        <dbReference type="Google" id="ProtNLM"/>
    </source>
</evidence>
<dbReference type="EMBL" id="PDWW01000002">
    <property type="protein sequence ID" value="KAF1727061.1"/>
    <property type="molecule type" value="Genomic_DNA"/>
</dbReference>
<accession>A0ABQ6ZLE8</accession>
<reference evidence="1 2" key="1">
    <citation type="submission" date="2017-10" db="EMBL/GenBank/DDBJ databases">
        <title>Whole genome sequencing of members of genus Pseudoxanthomonas.</title>
        <authorList>
            <person name="Kumar S."/>
            <person name="Bansal K."/>
            <person name="Kaur A."/>
            <person name="Patil P."/>
            <person name="Sharma S."/>
            <person name="Patil P.B."/>
        </authorList>
    </citation>
    <scope>NUCLEOTIDE SEQUENCE [LARGE SCALE GENOMIC DNA]</scope>
    <source>
        <strain evidence="1 2">DSM 17109</strain>
    </source>
</reference>
<proteinExistence type="predicted"/>
<dbReference type="Proteomes" id="UP000781710">
    <property type="component" value="Unassembled WGS sequence"/>
</dbReference>
<comment type="caution">
    <text evidence="1">The sequence shown here is derived from an EMBL/GenBank/DDBJ whole genome shotgun (WGS) entry which is preliminary data.</text>
</comment>
<protein>
    <recommendedName>
        <fullName evidence="3">Outer membrane protein beta-barrel domain-containing protein</fullName>
    </recommendedName>
</protein>
<organism evidence="1 2">
    <name type="scientific">Pseudoxanthomonas japonensis</name>
    <dbReference type="NCBI Taxonomy" id="69284"/>
    <lineage>
        <taxon>Bacteria</taxon>
        <taxon>Pseudomonadati</taxon>
        <taxon>Pseudomonadota</taxon>
        <taxon>Gammaproteobacteria</taxon>
        <taxon>Lysobacterales</taxon>
        <taxon>Lysobacteraceae</taxon>
        <taxon>Pseudoxanthomonas</taxon>
    </lineage>
</organism>
<evidence type="ECO:0000313" key="1">
    <source>
        <dbReference type="EMBL" id="KAF1727061.1"/>
    </source>
</evidence>